<dbReference type="CDD" id="cd00054">
    <property type="entry name" value="EGF_CA"/>
    <property type="match status" value="2"/>
</dbReference>
<evidence type="ECO:0000256" key="6">
    <source>
        <dbReference type="SAM" id="Phobius"/>
    </source>
</evidence>
<evidence type="ECO:0000256" key="5">
    <source>
        <dbReference type="PROSITE-ProRule" id="PRU00076"/>
    </source>
</evidence>
<dbReference type="InterPro" id="IPR001881">
    <property type="entry name" value="EGF-like_Ca-bd_dom"/>
</dbReference>
<evidence type="ECO:0000256" key="4">
    <source>
        <dbReference type="ARBA" id="ARBA00023157"/>
    </source>
</evidence>
<reference evidence="8" key="1">
    <citation type="journal article" date="2014" name="Nat. Genet.">
        <title>Genome and transcriptome of the porcine whipworm Trichuris suis.</title>
        <authorList>
            <person name="Jex A.R."/>
            <person name="Nejsum P."/>
            <person name="Schwarz E.M."/>
            <person name="Hu L."/>
            <person name="Young N.D."/>
            <person name="Hall R.S."/>
            <person name="Korhonen P.K."/>
            <person name="Liao S."/>
            <person name="Thamsborg S."/>
            <person name="Xia J."/>
            <person name="Xu P."/>
            <person name="Wang S."/>
            <person name="Scheerlinck J.P."/>
            <person name="Hofmann A."/>
            <person name="Sternberg P.W."/>
            <person name="Wang J."/>
            <person name="Gasser R.B."/>
        </authorList>
    </citation>
    <scope>NUCLEOTIDE SEQUENCE [LARGE SCALE GENOMIC DNA]</scope>
    <source>
        <strain evidence="8">DCEP-RM93F</strain>
    </source>
</reference>
<dbReference type="Proteomes" id="UP000030758">
    <property type="component" value="Unassembled WGS sequence"/>
</dbReference>
<dbReference type="InterPro" id="IPR000742">
    <property type="entry name" value="EGF"/>
</dbReference>
<feature type="domain" description="EGF-like" evidence="7">
    <location>
        <begin position="358"/>
        <end position="394"/>
    </location>
</feature>
<feature type="disulfide bond" evidence="5">
    <location>
        <begin position="288"/>
        <end position="305"/>
    </location>
</feature>
<keyword evidence="4 5" id="KW-1015">Disulfide bond</keyword>
<dbReference type="Gene3D" id="2.10.25.10">
    <property type="entry name" value="Laminin"/>
    <property type="match status" value="3"/>
</dbReference>
<keyword evidence="1 5" id="KW-0245">EGF-like domain</keyword>
<dbReference type="GO" id="GO:0005886">
    <property type="term" value="C:plasma membrane"/>
    <property type="evidence" value="ECO:0007669"/>
    <property type="project" value="TreeGrafter"/>
</dbReference>
<dbReference type="GO" id="GO:0032991">
    <property type="term" value="C:protein-containing complex"/>
    <property type="evidence" value="ECO:0007669"/>
    <property type="project" value="TreeGrafter"/>
</dbReference>
<dbReference type="SMART" id="SM00179">
    <property type="entry name" value="EGF_CA"/>
    <property type="match status" value="2"/>
</dbReference>
<dbReference type="PROSITE" id="PS01186">
    <property type="entry name" value="EGF_2"/>
    <property type="match status" value="2"/>
</dbReference>
<keyword evidence="2" id="KW-0732">Signal</keyword>
<dbReference type="GO" id="GO:0005509">
    <property type="term" value="F:calcium ion binding"/>
    <property type="evidence" value="ECO:0007669"/>
    <property type="project" value="InterPro"/>
</dbReference>
<dbReference type="PROSITE" id="PS00022">
    <property type="entry name" value="EGF_1"/>
    <property type="match status" value="2"/>
</dbReference>
<dbReference type="GO" id="GO:0045197">
    <property type="term" value="P:establishment or maintenance of epithelial cell apical/basal polarity"/>
    <property type="evidence" value="ECO:0007669"/>
    <property type="project" value="TreeGrafter"/>
</dbReference>
<dbReference type="GO" id="GO:0007157">
    <property type="term" value="P:heterophilic cell-cell adhesion via plasma membrane cell adhesion molecules"/>
    <property type="evidence" value="ECO:0007669"/>
    <property type="project" value="TreeGrafter"/>
</dbReference>
<dbReference type="Pfam" id="PF00008">
    <property type="entry name" value="EGF"/>
    <property type="match status" value="1"/>
</dbReference>
<dbReference type="PANTHER" id="PTHR24049:SF22">
    <property type="entry name" value="DROSOPHILA CRUMBS HOMOLOG"/>
    <property type="match status" value="1"/>
</dbReference>
<feature type="domain" description="EGF-like" evidence="7">
    <location>
        <begin position="278"/>
        <end position="318"/>
    </location>
</feature>
<feature type="transmembrane region" description="Helical" evidence="6">
    <location>
        <begin position="403"/>
        <end position="429"/>
    </location>
</feature>
<feature type="disulfide bond" evidence="5">
    <location>
        <begin position="384"/>
        <end position="393"/>
    </location>
</feature>
<keyword evidence="6" id="KW-0472">Membrane</keyword>
<keyword evidence="3" id="KW-0677">Repeat</keyword>
<comment type="caution">
    <text evidence="5">Lacks conserved residue(s) required for the propagation of feature annotation.</text>
</comment>
<dbReference type="SMART" id="SM00181">
    <property type="entry name" value="EGF"/>
    <property type="match status" value="3"/>
</dbReference>
<dbReference type="InterPro" id="IPR051022">
    <property type="entry name" value="Notch_Cell-Fate_Det"/>
</dbReference>
<dbReference type="AlphaFoldDB" id="A0A085N625"/>
<evidence type="ECO:0000259" key="7">
    <source>
        <dbReference type="PROSITE" id="PS50026"/>
    </source>
</evidence>
<feature type="domain" description="EGF-like" evidence="7">
    <location>
        <begin position="320"/>
        <end position="356"/>
    </location>
</feature>
<protein>
    <recommendedName>
        <fullName evidence="7">EGF-like domain-containing protein</fullName>
    </recommendedName>
</protein>
<evidence type="ECO:0000256" key="3">
    <source>
        <dbReference type="ARBA" id="ARBA00022737"/>
    </source>
</evidence>
<keyword evidence="6" id="KW-1133">Transmembrane helix</keyword>
<feature type="disulfide bond" evidence="5">
    <location>
        <begin position="346"/>
        <end position="355"/>
    </location>
</feature>
<gene>
    <name evidence="8" type="ORF">M514_06328</name>
</gene>
<keyword evidence="6" id="KW-0812">Transmembrane</keyword>
<organism evidence="8">
    <name type="scientific">Trichuris suis</name>
    <name type="common">pig whipworm</name>
    <dbReference type="NCBI Taxonomy" id="68888"/>
    <lineage>
        <taxon>Eukaryota</taxon>
        <taxon>Metazoa</taxon>
        <taxon>Ecdysozoa</taxon>
        <taxon>Nematoda</taxon>
        <taxon>Enoplea</taxon>
        <taxon>Dorylaimia</taxon>
        <taxon>Trichinellida</taxon>
        <taxon>Trichuridae</taxon>
        <taxon>Trichuris</taxon>
    </lineage>
</organism>
<sequence>MASFKLPRFTGLWLPSHCHSPSRLIRTVRSQNLRHFMALIGSIPLAQYHLRQRNLYVASPHTVSLPNNYNANCSVIDTCLIYTVVHEKLCPHMVDRNLHGIENGEECWTFMHITPIPGESALKQAKKLCYEVFNGTVFPPTSDLSRLKRLKEILQGKSIVARSFITDNCLERHNSSSRVIKIKSVFGEESIPLNTNQSMISQMIVQLQNDRANACLVYHIPRRGEIYLQKAISCSQPSFDSVICISGILKHCYQQKGDGTCLCAADHPIYEGKFCAHETLECNEMNPCHNGGTCIKHEENGTYSCKCKSSKFSGEKCQKKDNPCANKQCSHGRCIVIFPDLPYCQCDSGYTGELCATAVNPCEKVYCAFNGTCKEKGNSFVCECKPGYGGDTCEKKQQAGGDFTLPVITGSVGSAMILFLCLGAAFVLTQKTSPVKTCKWNGVHDRYECLRQATLAISHGIHQNEY</sequence>
<evidence type="ECO:0000256" key="1">
    <source>
        <dbReference type="ARBA" id="ARBA00022536"/>
    </source>
</evidence>
<dbReference type="EMBL" id="KL367547">
    <property type="protein sequence ID" value="KFD64921.1"/>
    <property type="molecule type" value="Genomic_DNA"/>
</dbReference>
<dbReference type="PANTHER" id="PTHR24049">
    <property type="entry name" value="CRUMBS FAMILY MEMBER"/>
    <property type="match status" value="1"/>
</dbReference>
<feature type="disulfide bond" evidence="5">
    <location>
        <begin position="324"/>
        <end position="334"/>
    </location>
</feature>
<accession>A0A085N625</accession>
<dbReference type="PROSITE" id="PS50026">
    <property type="entry name" value="EGF_3"/>
    <property type="match status" value="3"/>
</dbReference>
<proteinExistence type="predicted"/>
<name>A0A085N625_9BILA</name>
<evidence type="ECO:0000256" key="2">
    <source>
        <dbReference type="ARBA" id="ARBA00022729"/>
    </source>
</evidence>
<dbReference type="SUPFAM" id="SSF57196">
    <property type="entry name" value="EGF/Laminin"/>
    <property type="match status" value="3"/>
</dbReference>
<evidence type="ECO:0000313" key="8">
    <source>
        <dbReference type="EMBL" id="KFD64921.1"/>
    </source>
</evidence>